<sequence>MDGMGRVNETRTRTGCPFPSIDRGVSDFLAPRVSVSHGMMIMPLDKIAMFGYKFEVRVARRSLRRTLVPRLGPPQIGPGLESRHPTVKISIHSIPRNDPETAKEVTLDSGRVREHSANPEGDKPSGLPNPTRVMGDLPHRF</sequence>
<accession>A0A2I0JFA5</accession>
<reference evidence="2 3" key="1">
    <citation type="submission" date="2017-11" db="EMBL/GenBank/DDBJ databases">
        <title>De-novo sequencing of pomegranate (Punica granatum L.) genome.</title>
        <authorList>
            <person name="Akparov Z."/>
            <person name="Amiraslanov A."/>
            <person name="Hajiyeva S."/>
            <person name="Abbasov M."/>
            <person name="Kaur K."/>
            <person name="Hamwieh A."/>
            <person name="Solovyev V."/>
            <person name="Salamov A."/>
            <person name="Braich B."/>
            <person name="Kosarev P."/>
            <person name="Mahmoud A."/>
            <person name="Hajiyev E."/>
            <person name="Babayeva S."/>
            <person name="Izzatullayeva V."/>
            <person name="Mammadov A."/>
            <person name="Mammadov A."/>
            <person name="Sharifova S."/>
            <person name="Ojaghi J."/>
            <person name="Eynullazada K."/>
            <person name="Bayramov B."/>
            <person name="Abdulazimova A."/>
            <person name="Shahmuradov I."/>
        </authorList>
    </citation>
    <scope>NUCLEOTIDE SEQUENCE [LARGE SCALE GENOMIC DNA]</scope>
    <source>
        <strain evidence="3">cv. AG2017</strain>
        <tissue evidence="2">Leaf</tissue>
    </source>
</reference>
<evidence type="ECO:0000313" key="3">
    <source>
        <dbReference type="Proteomes" id="UP000233551"/>
    </source>
</evidence>
<name>A0A2I0JFA5_PUNGR</name>
<proteinExistence type="predicted"/>
<keyword evidence="3" id="KW-1185">Reference proteome</keyword>
<organism evidence="2 3">
    <name type="scientific">Punica granatum</name>
    <name type="common">Pomegranate</name>
    <dbReference type="NCBI Taxonomy" id="22663"/>
    <lineage>
        <taxon>Eukaryota</taxon>
        <taxon>Viridiplantae</taxon>
        <taxon>Streptophyta</taxon>
        <taxon>Embryophyta</taxon>
        <taxon>Tracheophyta</taxon>
        <taxon>Spermatophyta</taxon>
        <taxon>Magnoliopsida</taxon>
        <taxon>eudicotyledons</taxon>
        <taxon>Gunneridae</taxon>
        <taxon>Pentapetalae</taxon>
        <taxon>rosids</taxon>
        <taxon>malvids</taxon>
        <taxon>Myrtales</taxon>
        <taxon>Lythraceae</taxon>
        <taxon>Punica</taxon>
    </lineage>
</organism>
<protein>
    <submittedName>
        <fullName evidence="2">Uncharacterized protein</fullName>
    </submittedName>
</protein>
<feature type="region of interest" description="Disordered" evidence="1">
    <location>
        <begin position="90"/>
        <end position="141"/>
    </location>
</feature>
<comment type="caution">
    <text evidence="2">The sequence shown here is derived from an EMBL/GenBank/DDBJ whole genome shotgun (WGS) entry which is preliminary data.</text>
</comment>
<feature type="compositionally biased region" description="Basic and acidic residues" evidence="1">
    <location>
        <begin position="95"/>
        <end position="123"/>
    </location>
</feature>
<evidence type="ECO:0000313" key="2">
    <source>
        <dbReference type="EMBL" id="PKI54927.1"/>
    </source>
</evidence>
<dbReference type="EMBL" id="PGOL01001748">
    <property type="protein sequence ID" value="PKI54927.1"/>
    <property type="molecule type" value="Genomic_DNA"/>
</dbReference>
<gene>
    <name evidence="2" type="ORF">CRG98_024678</name>
</gene>
<dbReference type="AlphaFoldDB" id="A0A2I0JFA5"/>
<dbReference type="Proteomes" id="UP000233551">
    <property type="component" value="Unassembled WGS sequence"/>
</dbReference>
<evidence type="ECO:0000256" key="1">
    <source>
        <dbReference type="SAM" id="MobiDB-lite"/>
    </source>
</evidence>